<dbReference type="InterPro" id="IPR001278">
    <property type="entry name" value="Arg-tRNA-ligase"/>
</dbReference>
<keyword evidence="13" id="KW-1185">Reference proteome</keyword>
<evidence type="ECO:0000256" key="2">
    <source>
        <dbReference type="ARBA" id="ARBA00022598"/>
    </source>
</evidence>
<dbReference type="PANTHER" id="PTHR11956">
    <property type="entry name" value="ARGINYL-TRNA SYNTHETASE"/>
    <property type="match status" value="1"/>
</dbReference>
<dbReference type="GO" id="GO:0006420">
    <property type="term" value="P:arginyl-tRNA aminoacylation"/>
    <property type="evidence" value="ECO:0007669"/>
    <property type="project" value="UniProtKB-UniRule"/>
</dbReference>
<gene>
    <name evidence="8" type="primary">argS</name>
    <name evidence="12" type="ORF">D6D85_08265</name>
</gene>
<evidence type="ECO:0000256" key="7">
    <source>
        <dbReference type="ARBA" id="ARBA00049339"/>
    </source>
</evidence>
<dbReference type="HAMAP" id="MF_00123">
    <property type="entry name" value="Arg_tRNA_synth"/>
    <property type="match status" value="1"/>
</dbReference>
<dbReference type="InterPro" id="IPR005148">
    <property type="entry name" value="Arg-tRNA-synth_N"/>
</dbReference>
<evidence type="ECO:0000256" key="9">
    <source>
        <dbReference type="RuleBase" id="RU363038"/>
    </source>
</evidence>
<evidence type="ECO:0000313" key="13">
    <source>
        <dbReference type="Proteomes" id="UP000277582"/>
    </source>
</evidence>
<evidence type="ECO:0000256" key="5">
    <source>
        <dbReference type="ARBA" id="ARBA00022917"/>
    </source>
</evidence>
<feature type="domain" description="Arginyl tRNA synthetase N-terminal" evidence="11">
    <location>
        <begin position="12"/>
        <end position="98"/>
    </location>
</feature>
<dbReference type="PRINTS" id="PR01038">
    <property type="entry name" value="TRNASYNTHARG"/>
</dbReference>
<dbReference type="EC" id="6.1.1.19" evidence="8"/>
<evidence type="ECO:0000313" key="12">
    <source>
        <dbReference type="EMBL" id="RSN74352.1"/>
    </source>
</evidence>
<dbReference type="EMBL" id="RCOS01000096">
    <property type="protein sequence ID" value="RSN74352.1"/>
    <property type="molecule type" value="Genomic_DNA"/>
</dbReference>
<dbReference type="InterPro" id="IPR009080">
    <property type="entry name" value="tRNAsynth_Ia_anticodon-bd"/>
</dbReference>
<dbReference type="SUPFAM" id="SSF55190">
    <property type="entry name" value="Arginyl-tRNA synthetase (ArgRS), N-terminal 'additional' domain"/>
    <property type="match status" value="1"/>
</dbReference>
<evidence type="ECO:0000259" key="10">
    <source>
        <dbReference type="SMART" id="SM00836"/>
    </source>
</evidence>
<keyword evidence="5 8" id="KW-0648">Protein biosynthesis</keyword>
<feature type="domain" description="DALR anticodon binding" evidence="10">
    <location>
        <begin position="494"/>
        <end position="608"/>
    </location>
</feature>
<dbReference type="GO" id="GO:0005737">
    <property type="term" value="C:cytoplasm"/>
    <property type="evidence" value="ECO:0007669"/>
    <property type="project" value="UniProtKB-SubCell"/>
</dbReference>
<feature type="short sequence motif" description="'HIGH' region" evidence="8">
    <location>
        <begin position="132"/>
        <end position="142"/>
    </location>
</feature>
<dbReference type="InterPro" id="IPR035684">
    <property type="entry name" value="ArgRS_core"/>
</dbReference>
<protein>
    <recommendedName>
        <fullName evidence="8">Arginine--tRNA ligase</fullName>
        <ecNumber evidence="8">6.1.1.19</ecNumber>
    </recommendedName>
    <alternativeName>
        <fullName evidence="8">Arginyl-tRNA synthetase</fullName>
        <shortName evidence="8">ArgRS</shortName>
    </alternativeName>
</protein>
<dbReference type="NCBIfam" id="TIGR00456">
    <property type="entry name" value="argS"/>
    <property type="match status" value="1"/>
</dbReference>
<evidence type="ECO:0000256" key="4">
    <source>
        <dbReference type="ARBA" id="ARBA00022840"/>
    </source>
</evidence>
<dbReference type="InterPro" id="IPR008909">
    <property type="entry name" value="DALR_anticod-bd"/>
</dbReference>
<evidence type="ECO:0000256" key="8">
    <source>
        <dbReference type="HAMAP-Rule" id="MF_00123"/>
    </source>
</evidence>
<evidence type="ECO:0000256" key="1">
    <source>
        <dbReference type="ARBA" id="ARBA00005594"/>
    </source>
</evidence>
<dbReference type="SUPFAM" id="SSF52374">
    <property type="entry name" value="Nucleotidylyl transferase"/>
    <property type="match status" value="1"/>
</dbReference>
<organism evidence="12 13">
    <name type="scientific">Candidatus Methanodesulfokora washburnensis</name>
    <dbReference type="NCBI Taxonomy" id="2478471"/>
    <lineage>
        <taxon>Archaea</taxon>
        <taxon>Thermoproteota</taxon>
        <taxon>Candidatus Korarchaeia</taxon>
        <taxon>Candidatus Korarchaeia incertae sedis</taxon>
        <taxon>Candidatus Methanodesulfokora</taxon>
    </lineage>
</organism>
<keyword evidence="8" id="KW-0963">Cytoplasm</keyword>
<comment type="similarity">
    <text evidence="1 8 9">Belongs to the class-I aminoacyl-tRNA synthetase family.</text>
</comment>
<comment type="caution">
    <text evidence="12">The sequence shown here is derived from an EMBL/GenBank/DDBJ whole genome shotgun (WGS) entry which is preliminary data.</text>
</comment>
<dbReference type="AlphaFoldDB" id="A0A429GKI9"/>
<keyword evidence="3 8" id="KW-0547">Nucleotide-binding</keyword>
<dbReference type="InterPro" id="IPR014729">
    <property type="entry name" value="Rossmann-like_a/b/a_fold"/>
</dbReference>
<dbReference type="Gene3D" id="3.30.1360.70">
    <property type="entry name" value="Arginyl tRNA synthetase N-terminal domain"/>
    <property type="match status" value="1"/>
</dbReference>
<evidence type="ECO:0000256" key="6">
    <source>
        <dbReference type="ARBA" id="ARBA00023146"/>
    </source>
</evidence>
<proteinExistence type="inferred from homology"/>
<dbReference type="GO" id="GO:0004814">
    <property type="term" value="F:arginine-tRNA ligase activity"/>
    <property type="evidence" value="ECO:0007669"/>
    <property type="project" value="UniProtKB-UniRule"/>
</dbReference>
<comment type="catalytic activity">
    <reaction evidence="7 8">
        <text>tRNA(Arg) + L-arginine + ATP = L-arginyl-tRNA(Arg) + AMP + diphosphate</text>
        <dbReference type="Rhea" id="RHEA:20301"/>
        <dbReference type="Rhea" id="RHEA-COMP:9658"/>
        <dbReference type="Rhea" id="RHEA-COMP:9673"/>
        <dbReference type="ChEBI" id="CHEBI:30616"/>
        <dbReference type="ChEBI" id="CHEBI:32682"/>
        <dbReference type="ChEBI" id="CHEBI:33019"/>
        <dbReference type="ChEBI" id="CHEBI:78442"/>
        <dbReference type="ChEBI" id="CHEBI:78513"/>
        <dbReference type="ChEBI" id="CHEBI:456215"/>
        <dbReference type="EC" id="6.1.1.19"/>
    </reaction>
</comment>
<sequence length="608" mass="68851">MFPLIDRRDPLSGVELALSEEISRAAQDVGISLDAAEIRFEETPDRSLGHIGTSIGFKLAKETRKSPEVILKEITGRMKKIEGVEEIRIKGGYINVRLDIPLISREVIEAATKGQLGRGLFSGNVMVEHTSANPVHPLHIGSGRNSVIGDTLARILSFMGYNVRRHYLVNDCGLQSAYIALGKQIVGEKPRGKVDHWYGLIYAAVNQAIELKKGNKEAENNLKRIRGKDPELVDLIVERIMSMNNPEEEVYEILRRYQRGEQEIKSLLRSSAEEVISGFRQTLRRIGIEHDEYDWESDMIWSGLVEKVALMLQPYTSKENGAVYLDMNKAREKGIKVPENLPERFYLSRSDGTWLYTMTDIAYSYKKLVEIGVERCYNVVGAEQTMEQSQVRVGVALLGLDPDRIIHLGYELVSLAEGEMSGRKGIYITVDEVLDETAKRASKLIAGRDIEEDISEKVAVGAFRYAMLSIDPKKKLQFNWDRVLNLEENSGPFIQYSYTRAVSILRKAGYVPKDYDTKLLSSGLEEDLILLIARIPKILRDSVDLLRPDLIVQHANEMAKKFNKFYEEIPVIQSENKLRDARLKLVEAFKESLGSLMDIAGIPRMERM</sequence>
<dbReference type="SMART" id="SM00836">
    <property type="entry name" value="DALR_1"/>
    <property type="match status" value="1"/>
</dbReference>
<keyword evidence="2 8" id="KW-0436">Ligase</keyword>
<evidence type="ECO:0000256" key="3">
    <source>
        <dbReference type="ARBA" id="ARBA00022741"/>
    </source>
</evidence>
<dbReference type="GO" id="GO:0005524">
    <property type="term" value="F:ATP binding"/>
    <property type="evidence" value="ECO:0007669"/>
    <property type="project" value="UniProtKB-UniRule"/>
</dbReference>
<keyword evidence="6 8" id="KW-0030">Aminoacyl-tRNA synthetase</keyword>
<dbReference type="Pfam" id="PF05746">
    <property type="entry name" value="DALR_1"/>
    <property type="match status" value="1"/>
</dbReference>
<keyword evidence="4 8" id="KW-0067">ATP-binding</keyword>
<reference evidence="12 13" key="1">
    <citation type="submission" date="2018-10" db="EMBL/GenBank/DDBJ databases">
        <title>Co-occurring genomic capacity for anaerobic methane metabolism and dissimilatory sulfite reduction discovered in the Korarchaeota.</title>
        <authorList>
            <person name="Mckay L.J."/>
            <person name="Dlakic M."/>
            <person name="Fields M.W."/>
            <person name="Delmont T.O."/>
            <person name="Eren A.M."/>
            <person name="Jay Z.J."/>
            <person name="Klingelsmith K.B."/>
            <person name="Rusch D.B."/>
            <person name="Inskeep W.P."/>
        </authorList>
    </citation>
    <scope>NUCLEOTIDE SEQUENCE [LARGE SCALE GENOMIC DNA]</scope>
    <source>
        <strain evidence="12 13">MDKW</strain>
    </source>
</reference>
<name>A0A429GKI9_9CREN</name>
<dbReference type="InterPro" id="IPR036695">
    <property type="entry name" value="Arg-tRNA-synth_N_sf"/>
</dbReference>
<accession>A0A429GKI9</accession>
<dbReference type="Gene3D" id="1.10.730.10">
    <property type="entry name" value="Isoleucyl-tRNA Synthetase, Domain 1"/>
    <property type="match status" value="1"/>
</dbReference>
<dbReference type="Pfam" id="PF00750">
    <property type="entry name" value="tRNA-synt_1d"/>
    <property type="match status" value="2"/>
</dbReference>
<dbReference type="Pfam" id="PF03485">
    <property type="entry name" value="Arg_tRNA_synt_N"/>
    <property type="match status" value="1"/>
</dbReference>
<dbReference type="SUPFAM" id="SSF47323">
    <property type="entry name" value="Anticodon-binding domain of a subclass of class I aminoacyl-tRNA synthetases"/>
    <property type="match status" value="1"/>
</dbReference>
<evidence type="ECO:0000259" key="11">
    <source>
        <dbReference type="SMART" id="SM01016"/>
    </source>
</evidence>
<dbReference type="SMART" id="SM01016">
    <property type="entry name" value="Arg_tRNA_synt_N"/>
    <property type="match status" value="1"/>
</dbReference>
<dbReference type="Proteomes" id="UP000277582">
    <property type="component" value="Unassembled WGS sequence"/>
</dbReference>
<dbReference type="PANTHER" id="PTHR11956:SF5">
    <property type="entry name" value="ARGININE--TRNA LIGASE, CYTOPLASMIC"/>
    <property type="match status" value="1"/>
</dbReference>
<dbReference type="NCBIfam" id="NF002446">
    <property type="entry name" value="PRK01611.3-3"/>
    <property type="match status" value="1"/>
</dbReference>
<dbReference type="Gene3D" id="3.40.50.620">
    <property type="entry name" value="HUPs"/>
    <property type="match status" value="1"/>
</dbReference>
<comment type="subcellular location">
    <subcellularLocation>
        <location evidence="8">Cytoplasm</location>
    </subcellularLocation>
</comment>